<dbReference type="Proteomes" id="UP000600565">
    <property type="component" value="Unassembled WGS sequence"/>
</dbReference>
<organism evidence="2 3">
    <name type="scientific">Solibacillus merdavium</name>
    <dbReference type="NCBI Taxonomy" id="2762218"/>
    <lineage>
        <taxon>Bacteria</taxon>
        <taxon>Bacillati</taxon>
        <taxon>Bacillota</taxon>
        <taxon>Bacilli</taxon>
        <taxon>Bacillales</taxon>
        <taxon>Caryophanaceae</taxon>
        <taxon>Solibacillus</taxon>
    </lineage>
</organism>
<reference evidence="2 3" key="1">
    <citation type="submission" date="2020-08" db="EMBL/GenBank/DDBJ databases">
        <title>A Genomic Blueprint of the Chicken Gut Microbiome.</title>
        <authorList>
            <person name="Gilroy R."/>
            <person name="Ravi A."/>
            <person name="Getino M."/>
            <person name="Pursley I."/>
            <person name="Horton D.L."/>
            <person name="Alikhan N.-F."/>
            <person name="Baker D."/>
            <person name="Gharbi K."/>
            <person name="Hall N."/>
            <person name="Watson M."/>
            <person name="Adriaenssens E.M."/>
            <person name="Foster-Nyarko E."/>
            <person name="Jarju S."/>
            <person name="Secka A."/>
            <person name="Antonio M."/>
            <person name="Oren A."/>
            <person name="Chaudhuri R."/>
            <person name="La Ragione R.M."/>
            <person name="Hildebrand F."/>
            <person name="Pallen M.J."/>
        </authorList>
    </citation>
    <scope>NUCLEOTIDE SEQUENCE [LARGE SCALE GENOMIC DNA]</scope>
    <source>
        <strain evidence="2 3">Sa1YVA6</strain>
    </source>
</reference>
<accession>A0ABR8XR31</accession>
<dbReference type="PROSITE" id="PS51186">
    <property type="entry name" value="GNAT"/>
    <property type="match status" value="1"/>
</dbReference>
<name>A0ABR8XR31_9BACL</name>
<keyword evidence="3" id="KW-1185">Reference proteome</keyword>
<dbReference type="EMBL" id="JACSPW010000016">
    <property type="protein sequence ID" value="MBD8034408.1"/>
    <property type="molecule type" value="Genomic_DNA"/>
</dbReference>
<dbReference type="CDD" id="cd04301">
    <property type="entry name" value="NAT_SF"/>
    <property type="match status" value="1"/>
</dbReference>
<gene>
    <name evidence="2" type="ORF">H9632_15155</name>
</gene>
<protein>
    <submittedName>
        <fullName evidence="2">GNAT family N-acetyltransferase</fullName>
    </submittedName>
</protein>
<sequence>MNFIKGDALHNDLQLKRSFFNLADETFNLKFEQWDELGYWNDTYCPYAFEVDGEIASNVSTSTGMMVLDGKQYEAVQIGTVMTNPKFQGKGLSRRLMEKVMEDHVNANIIYLFANKSVLGFYPKFGFEMRTQSTFTLDKKDLVSNETEINKINMDDNIERKLFYNTTMNRVPISRKMSMVQNESIVMFHALTQYRDCIYYVPKFRVFVILKESAQHVEVIDVISKEPFDLLEVLGSLPIQTSKIKLCFTPDDLKIPIVQEMFIDEGAMFVKNQIDIDYPNNLLYPYSGLA</sequence>
<feature type="domain" description="N-acetyltransferase" evidence="1">
    <location>
        <begin position="1"/>
        <end position="159"/>
    </location>
</feature>
<dbReference type="InterPro" id="IPR016181">
    <property type="entry name" value="Acyl_CoA_acyltransferase"/>
</dbReference>
<evidence type="ECO:0000313" key="2">
    <source>
        <dbReference type="EMBL" id="MBD8034408.1"/>
    </source>
</evidence>
<dbReference type="InterPro" id="IPR000182">
    <property type="entry name" value="GNAT_dom"/>
</dbReference>
<evidence type="ECO:0000313" key="3">
    <source>
        <dbReference type="Proteomes" id="UP000600565"/>
    </source>
</evidence>
<proteinExistence type="predicted"/>
<dbReference type="Pfam" id="PF13527">
    <property type="entry name" value="Acetyltransf_9"/>
    <property type="match status" value="1"/>
</dbReference>
<dbReference type="Gene3D" id="3.40.630.30">
    <property type="match status" value="1"/>
</dbReference>
<evidence type="ECO:0000259" key="1">
    <source>
        <dbReference type="PROSITE" id="PS51186"/>
    </source>
</evidence>
<comment type="caution">
    <text evidence="2">The sequence shown here is derived from an EMBL/GenBank/DDBJ whole genome shotgun (WGS) entry which is preliminary data.</text>
</comment>
<dbReference type="SUPFAM" id="SSF55729">
    <property type="entry name" value="Acyl-CoA N-acyltransferases (Nat)"/>
    <property type="match status" value="1"/>
</dbReference>
<dbReference type="RefSeq" id="WP_191704908.1">
    <property type="nucleotide sequence ID" value="NZ_JACSPW010000016.1"/>
</dbReference>